<dbReference type="OrthoDB" id="417078at2759"/>
<protein>
    <submittedName>
        <fullName evidence="1">Uncharacterized protein</fullName>
    </submittedName>
</protein>
<evidence type="ECO:0000313" key="2">
    <source>
        <dbReference type="Proteomes" id="UP000324222"/>
    </source>
</evidence>
<accession>A0A5B7K2C3</accession>
<reference evidence="1 2" key="1">
    <citation type="submission" date="2019-05" db="EMBL/GenBank/DDBJ databases">
        <title>Another draft genome of Portunus trituberculatus and its Hox gene families provides insights of decapod evolution.</title>
        <authorList>
            <person name="Jeong J.-H."/>
            <person name="Song I."/>
            <person name="Kim S."/>
            <person name="Choi T."/>
            <person name="Kim D."/>
            <person name="Ryu S."/>
            <person name="Kim W."/>
        </authorList>
    </citation>
    <scope>NUCLEOTIDE SEQUENCE [LARGE SCALE GENOMIC DNA]</scope>
    <source>
        <tissue evidence="1">Muscle</tissue>
    </source>
</reference>
<dbReference type="Proteomes" id="UP000324222">
    <property type="component" value="Unassembled WGS sequence"/>
</dbReference>
<proteinExistence type="predicted"/>
<evidence type="ECO:0000313" key="1">
    <source>
        <dbReference type="EMBL" id="MPD00774.1"/>
    </source>
</evidence>
<gene>
    <name evidence="1" type="ORF">E2C01_096272</name>
</gene>
<comment type="caution">
    <text evidence="1">The sequence shown here is derived from an EMBL/GenBank/DDBJ whole genome shotgun (WGS) entry which is preliminary data.</text>
</comment>
<name>A0A5B7K2C3_PORTR</name>
<dbReference type="EMBL" id="VSRR010124361">
    <property type="protein sequence ID" value="MPD00774.1"/>
    <property type="molecule type" value="Genomic_DNA"/>
</dbReference>
<keyword evidence="2" id="KW-1185">Reference proteome</keyword>
<dbReference type="AlphaFoldDB" id="A0A5B7K2C3"/>
<sequence>MMCVVFHHINTHRSFALADFVPCSISPTLVKWLESVWWCGGMGNDSLQDTVTQFLLQSESLLWGLGKVGWRRWSRQPIMV</sequence>
<organism evidence="1 2">
    <name type="scientific">Portunus trituberculatus</name>
    <name type="common">Swimming crab</name>
    <name type="synonym">Neptunus trituberculatus</name>
    <dbReference type="NCBI Taxonomy" id="210409"/>
    <lineage>
        <taxon>Eukaryota</taxon>
        <taxon>Metazoa</taxon>
        <taxon>Ecdysozoa</taxon>
        <taxon>Arthropoda</taxon>
        <taxon>Crustacea</taxon>
        <taxon>Multicrustacea</taxon>
        <taxon>Malacostraca</taxon>
        <taxon>Eumalacostraca</taxon>
        <taxon>Eucarida</taxon>
        <taxon>Decapoda</taxon>
        <taxon>Pleocyemata</taxon>
        <taxon>Brachyura</taxon>
        <taxon>Eubrachyura</taxon>
        <taxon>Portunoidea</taxon>
        <taxon>Portunidae</taxon>
        <taxon>Portuninae</taxon>
        <taxon>Portunus</taxon>
    </lineage>
</organism>